<sequence>PVARAPSAGAPVTGSTLAGATATGGTGPLSAYATAGAAASAVAVASTTSMGLLCRWFKTINLIGTSDEEEKRGNTPAAPISIMSAYPITEINRYARMTPSRALDERLL</sequence>
<comment type="caution">
    <text evidence="2">The sequence shown here is derived from an EMBL/GenBank/DDBJ whole genome shotgun (WGS) entry which is preliminary data.</text>
</comment>
<evidence type="ECO:0000313" key="2">
    <source>
        <dbReference type="EMBL" id="MER6976680.1"/>
    </source>
</evidence>
<evidence type="ECO:0000256" key="1">
    <source>
        <dbReference type="SAM" id="MobiDB-lite"/>
    </source>
</evidence>
<keyword evidence="3" id="KW-1185">Reference proteome</keyword>
<dbReference type="Proteomes" id="UP001458415">
    <property type="component" value="Unassembled WGS sequence"/>
</dbReference>
<reference evidence="2 3" key="1">
    <citation type="submission" date="2024-06" db="EMBL/GenBank/DDBJ databases">
        <title>The Natural Products Discovery Center: Release of the First 8490 Sequenced Strains for Exploring Actinobacteria Biosynthetic Diversity.</title>
        <authorList>
            <person name="Kalkreuter E."/>
            <person name="Kautsar S.A."/>
            <person name="Yang D."/>
            <person name="Bader C.D."/>
            <person name="Teijaro C.N."/>
            <person name="Fluegel L."/>
            <person name="Davis C.M."/>
            <person name="Simpson J.R."/>
            <person name="Lauterbach L."/>
            <person name="Steele A.D."/>
            <person name="Gui C."/>
            <person name="Meng S."/>
            <person name="Li G."/>
            <person name="Viehrig K."/>
            <person name="Ye F."/>
            <person name="Su P."/>
            <person name="Kiefer A.F."/>
            <person name="Nichols A."/>
            <person name="Cepeda A.J."/>
            <person name="Yan W."/>
            <person name="Fan B."/>
            <person name="Jiang Y."/>
            <person name="Adhikari A."/>
            <person name="Zheng C.-J."/>
            <person name="Schuster L."/>
            <person name="Cowan T.M."/>
            <person name="Smanski M.J."/>
            <person name="Chevrette M.G."/>
            <person name="De Carvalho L.P.S."/>
            <person name="Shen B."/>
        </authorList>
    </citation>
    <scope>NUCLEOTIDE SEQUENCE [LARGE SCALE GENOMIC DNA]</scope>
    <source>
        <strain evidence="2 3">NPDC000634</strain>
    </source>
</reference>
<organism evidence="2 3">
    <name type="scientific">Streptomyces carpinensis</name>
    <dbReference type="NCBI Taxonomy" id="66369"/>
    <lineage>
        <taxon>Bacteria</taxon>
        <taxon>Bacillati</taxon>
        <taxon>Actinomycetota</taxon>
        <taxon>Actinomycetes</taxon>
        <taxon>Kitasatosporales</taxon>
        <taxon>Streptomycetaceae</taxon>
        <taxon>Streptomyces</taxon>
    </lineage>
</organism>
<proteinExistence type="predicted"/>
<protein>
    <submittedName>
        <fullName evidence="2">Uncharacterized protein</fullName>
    </submittedName>
</protein>
<feature type="non-terminal residue" evidence="2">
    <location>
        <position position="1"/>
    </location>
</feature>
<feature type="region of interest" description="Disordered" evidence="1">
    <location>
        <begin position="1"/>
        <end position="20"/>
    </location>
</feature>
<accession>A0ABV1VXL4</accession>
<evidence type="ECO:0000313" key="3">
    <source>
        <dbReference type="Proteomes" id="UP001458415"/>
    </source>
</evidence>
<gene>
    <name evidence="2" type="ORF">ABT317_06475</name>
</gene>
<name>A0ABV1VXL4_9ACTN</name>
<dbReference type="EMBL" id="JBEPCU010000060">
    <property type="protein sequence ID" value="MER6976680.1"/>
    <property type="molecule type" value="Genomic_DNA"/>
</dbReference>